<evidence type="ECO:0000256" key="5">
    <source>
        <dbReference type="ARBA" id="ARBA00013200"/>
    </source>
</evidence>
<evidence type="ECO:0000256" key="4">
    <source>
        <dbReference type="ARBA" id="ARBA00010561"/>
    </source>
</evidence>
<dbReference type="PANTHER" id="PTHR34148">
    <property type="entry name" value="ADENOSYLCOBINAMIDE-GDP RIBAZOLETRANSFERASE"/>
    <property type="match status" value="1"/>
</dbReference>
<evidence type="ECO:0000256" key="11">
    <source>
        <dbReference type="ARBA" id="ARBA00022842"/>
    </source>
</evidence>
<name>A0ABU8H634_9SPHN</name>
<feature type="transmembrane region" description="Helical" evidence="19">
    <location>
        <begin position="42"/>
        <end position="66"/>
    </location>
</feature>
<feature type="transmembrane region" description="Helical" evidence="19">
    <location>
        <begin position="119"/>
        <end position="138"/>
    </location>
</feature>
<evidence type="ECO:0000256" key="3">
    <source>
        <dbReference type="ARBA" id="ARBA00004663"/>
    </source>
</evidence>
<keyword evidence="9 19" id="KW-0808">Transferase</keyword>
<evidence type="ECO:0000256" key="19">
    <source>
        <dbReference type="HAMAP-Rule" id="MF_00719"/>
    </source>
</evidence>
<dbReference type="RefSeq" id="WP_336545802.1">
    <property type="nucleotide sequence ID" value="NZ_JBBBDM010000009.1"/>
</dbReference>
<evidence type="ECO:0000256" key="8">
    <source>
        <dbReference type="ARBA" id="ARBA00022573"/>
    </source>
</evidence>
<comment type="caution">
    <text evidence="20">The sequence shown here is derived from an EMBL/GenBank/DDBJ whole genome shotgun (WGS) entry which is preliminary data.</text>
</comment>
<comment type="pathway">
    <text evidence="3 19">Cofactor biosynthesis; adenosylcobalamin biosynthesis; adenosylcobalamin from cob(II)yrinate a,c-diamide: step 7/7.</text>
</comment>
<dbReference type="Proteomes" id="UP001367771">
    <property type="component" value="Unassembled WGS sequence"/>
</dbReference>
<comment type="subcellular location">
    <subcellularLocation>
        <location evidence="2 19">Cell membrane</location>
        <topology evidence="2 19">Multi-pass membrane protein</topology>
    </subcellularLocation>
</comment>
<dbReference type="InterPro" id="IPR003805">
    <property type="entry name" value="CobS"/>
</dbReference>
<protein>
    <recommendedName>
        <fullName evidence="6 19">Adenosylcobinamide-GDP ribazoletransferase</fullName>
        <ecNumber evidence="5 19">2.7.8.26</ecNumber>
    </recommendedName>
    <alternativeName>
        <fullName evidence="16 19">Cobalamin synthase</fullName>
    </alternativeName>
    <alternativeName>
        <fullName evidence="15 19">Cobalamin-5'-phosphate synthase</fullName>
    </alternativeName>
</protein>
<evidence type="ECO:0000256" key="13">
    <source>
        <dbReference type="ARBA" id="ARBA00023136"/>
    </source>
</evidence>
<keyword evidence="21" id="KW-1185">Reference proteome</keyword>
<sequence length="254" mass="25444">MSRAPAWAPPLLAVQFLTRLPVPGLARLSAVAAADGFARAMAWLPLIGAAIGLVTATVFTVSAMLWPPVIAALLALVVEALLTGALHEDAVADFCDAFGGHARGEEALRILRDSRIGSYGALGLGLTVALRCAAIVALPPALAVAAIVAAATLGRLWAVLLAAILPPVGAGTAARTGGVPPRRALLALLASVPGAAPLAWSMPTAVAIQAAVALVLLPALARFLRRRIGGSTGDGLGFAVAIGQLALLLGVAAR</sequence>
<evidence type="ECO:0000256" key="17">
    <source>
        <dbReference type="ARBA" id="ARBA00048623"/>
    </source>
</evidence>
<evidence type="ECO:0000256" key="12">
    <source>
        <dbReference type="ARBA" id="ARBA00022989"/>
    </source>
</evidence>
<dbReference type="Pfam" id="PF02654">
    <property type="entry name" value="CobS"/>
    <property type="match status" value="1"/>
</dbReference>
<gene>
    <name evidence="19" type="primary">cobS</name>
    <name evidence="20" type="ORF">V8201_15145</name>
</gene>
<evidence type="ECO:0000256" key="18">
    <source>
        <dbReference type="ARBA" id="ARBA00049504"/>
    </source>
</evidence>
<proteinExistence type="inferred from homology"/>
<evidence type="ECO:0000256" key="6">
    <source>
        <dbReference type="ARBA" id="ARBA00015850"/>
    </source>
</evidence>
<evidence type="ECO:0000313" key="21">
    <source>
        <dbReference type="Proteomes" id="UP001367771"/>
    </source>
</evidence>
<keyword evidence="12 19" id="KW-1133">Transmembrane helix</keyword>
<reference evidence="20 21" key="1">
    <citation type="journal article" date="2013" name="Int. J. Syst. Evol. Microbiol.">
        <title>Sphingomonas kyungheensis sp. nov., a bacterium with ginsenoside-converting activity isolated from soil of a ginseng field.</title>
        <authorList>
            <person name="Son H.M."/>
            <person name="Yang J.E."/>
            <person name="Park Y."/>
            <person name="Han C.K."/>
            <person name="Kim S.G."/>
            <person name="Kook M."/>
            <person name="Yi T.H."/>
        </authorList>
    </citation>
    <scope>NUCLEOTIDE SEQUENCE [LARGE SCALE GENOMIC DNA]</scope>
    <source>
        <strain evidence="20 21">LMG 26582</strain>
    </source>
</reference>
<comment type="catalytic activity">
    <reaction evidence="17 19">
        <text>alpha-ribazole + adenosylcob(III)inamide-GDP = adenosylcob(III)alamin + GMP + H(+)</text>
        <dbReference type="Rhea" id="RHEA:16049"/>
        <dbReference type="ChEBI" id="CHEBI:10329"/>
        <dbReference type="ChEBI" id="CHEBI:15378"/>
        <dbReference type="ChEBI" id="CHEBI:18408"/>
        <dbReference type="ChEBI" id="CHEBI:58115"/>
        <dbReference type="ChEBI" id="CHEBI:60487"/>
        <dbReference type="EC" id="2.7.8.26"/>
    </reaction>
</comment>
<comment type="caution">
    <text evidence="19">Lacks conserved residue(s) required for the propagation of feature annotation.</text>
</comment>
<comment type="catalytic activity">
    <reaction evidence="18 19">
        <text>alpha-ribazole 5'-phosphate + adenosylcob(III)inamide-GDP = adenosylcob(III)alamin 5'-phosphate + GMP + H(+)</text>
        <dbReference type="Rhea" id="RHEA:23560"/>
        <dbReference type="ChEBI" id="CHEBI:15378"/>
        <dbReference type="ChEBI" id="CHEBI:57918"/>
        <dbReference type="ChEBI" id="CHEBI:58115"/>
        <dbReference type="ChEBI" id="CHEBI:60487"/>
        <dbReference type="ChEBI" id="CHEBI:60493"/>
        <dbReference type="EC" id="2.7.8.26"/>
    </reaction>
</comment>
<evidence type="ECO:0000256" key="7">
    <source>
        <dbReference type="ARBA" id="ARBA00022475"/>
    </source>
</evidence>
<keyword evidence="10 19" id="KW-0812">Transmembrane</keyword>
<evidence type="ECO:0000256" key="10">
    <source>
        <dbReference type="ARBA" id="ARBA00022692"/>
    </source>
</evidence>
<evidence type="ECO:0000313" key="20">
    <source>
        <dbReference type="EMBL" id="MEI5688426.1"/>
    </source>
</evidence>
<dbReference type="HAMAP" id="MF_00719">
    <property type="entry name" value="CobS"/>
    <property type="match status" value="1"/>
</dbReference>
<evidence type="ECO:0000256" key="9">
    <source>
        <dbReference type="ARBA" id="ARBA00022679"/>
    </source>
</evidence>
<evidence type="ECO:0000256" key="2">
    <source>
        <dbReference type="ARBA" id="ARBA00004651"/>
    </source>
</evidence>
<keyword evidence="13 19" id="KW-0472">Membrane</keyword>
<evidence type="ECO:0000256" key="14">
    <source>
        <dbReference type="ARBA" id="ARBA00025228"/>
    </source>
</evidence>
<keyword evidence="7 19" id="KW-1003">Cell membrane</keyword>
<feature type="transmembrane region" description="Helical" evidence="19">
    <location>
        <begin position="206"/>
        <end position="224"/>
    </location>
</feature>
<evidence type="ECO:0000256" key="15">
    <source>
        <dbReference type="ARBA" id="ARBA00032605"/>
    </source>
</evidence>
<accession>A0ABU8H634</accession>
<comment type="function">
    <text evidence="14 19">Joins adenosylcobinamide-GDP and alpha-ribazole to generate adenosylcobalamin (Ado-cobalamin). Also synthesizes adenosylcobalamin 5'-phosphate from adenosylcobinamide-GDP and alpha-ribazole 5'-phosphate.</text>
</comment>
<keyword evidence="8 19" id="KW-0169">Cobalamin biosynthesis</keyword>
<comment type="similarity">
    <text evidence="4 19">Belongs to the CobS family.</text>
</comment>
<comment type="cofactor">
    <cofactor evidence="1 19">
        <name>Mg(2+)</name>
        <dbReference type="ChEBI" id="CHEBI:18420"/>
    </cofactor>
</comment>
<dbReference type="GO" id="GO:0051073">
    <property type="term" value="F:adenosylcobinamide-GDP ribazoletransferase activity"/>
    <property type="evidence" value="ECO:0007669"/>
    <property type="project" value="UniProtKB-EC"/>
</dbReference>
<evidence type="ECO:0000256" key="1">
    <source>
        <dbReference type="ARBA" id="ARBA00001946"/>
    </source>
</evidence>
<dbReference type="EMBL" id="JBBBDM010000009">
    <property type="protein sequence ID" value="MEI5688426.1"/>
    <property type="molecule type" value="Genomic_DNA"/>
</dbReference>
<organism evidence="20 21">
    <name type="scientific">Sphingomonas kyungheensis</name>
    <dbReference type="NCBI Taxonomy" id="1069987"/>
    <lineage>
        <taxon>Bacteria</taxon>
        <taxon>Pseudomonadati</taxon>
        <taxon>Pseudomonadota</taxon>
        <taxon>Alphaproteobacteria</taxon>
        <taxon>Sphingomonadales</taxon>
        <taxon>Sphingomonadaceae</taxon>
        <taxon>Sphingomonas</taxon>
    </lineage>
</organism>
<dbReference type="EC" id="2.7.8.26" evidence="5 19"/>
<evidence type="ECO:0000256" key="16">
    <source>
        <dbReference type="ARBA" id="ARBA00032853"/>
    </source>
</evidence>
<dbReference type="PANTHER" id="PTHR34148:SF1">
    <property type="entry name" value="ADENOSYLCOBINAMIDE-GDP RIBAZOLETRANSFERASE"/>
    <property type="match status" value="1"/>
</dbReference>
<keyword evidence="11 19" id="KW-0460">Magnesium</keyword>